<keyword evidence="1" id="KW-1185">Reference proteome</keyword>
<dbReference type="RefSeq" id="XP_005096973.2">
    <property type="nucleotide sequence ID" value="XM_005096916.3"/>
</dbReference>
<evidence type="ECO:0000313" key="1">
    <source>
        <dbReference type="Proteomes" id="UP000694888"/>
    </source>
</evidence>
<proteinExistence type="predicted"/>
<gene>
    <name evidence="2" type="primary">LOC101864685</name>
</gene>
<accession>A0ABM0JM76</accession>
<dbReference type="Proteomes" id="UP000694888">
    <property type="component" value="Unplaced"/>
</dbReference>
<protein>
    <submittedName>
        <fullName evidence="2">Uncharacterized protein LOC101864685 isoform X1</fullName>
    </submittedName>
</protein>
<reference evidence="2" key="1">
    <citation type="submission" date="2025-08" db="UniProtKB">
        <authorList>
            <consortium name="RefSeq"/>
        </authorList>
    </citation>
    <scope>IDENTIFICATION</scope>
</reference>
<evidence type="ECO:0000313" key="2">
    <source>
        <dbReference type="RefSeq" id="XP_005096973.2"/>
    </source>
</evidence>
<name>A0ABM0JM76_APLCA</name>
<organism evidence="1 2">
    <name type="scientific">Aplysia californica</name>
    <name type="common">California sea hare</name>
    <dbReference type="NCBI Taxonomy" id="6500"/>
    <lineage>
        <taxon>Eukaryota</taxon>
        <taxon>Metazoa</taxon>
        <taxon>Spiralia</taxon>
        <taxon>Lophotrochozoa</taxon>
        <taxon>Mollusca</taxon>
        <taxon>Gastropoda</taxon>
        <taxon>Heterobranchia</taxon>
        <taxon>Euthyneura</taxon>
        <taxon>Tectipleura</taxon>
        <taxon>Aplysiida</taxon>
        <taxon>Aplysioidea</taxon>
        <taxon>Aplysiidae</taxon>
        <taxon>Aplysia</taxon>
    </lineage>
</organism>
<sequence length="271" mass="29715">MIESTPTISTTITLLSTLKTTMATLSVSTTQIFTVLILFPVAIGAPTPTPTPTAAPTPSPYQQRLVAVATYPCRNPGQEAEASPAMQQAVTNAQQSSAITQADEEVTLTLTRAKYLELQTATNALYNNTKLWIPPEPALIQRLRSRMSQYLQTPVFYEAHYSAEQNTQLQAFVQMAVLADYADTGANLPYMGANDQLFGEFKHNLFVLLCSLKETVASFASDSEIATVVVKHAHSDATLGSRIPNLKASWKRKFFVVYLENVLQAIKNLQP</sequence>
<dbReference type="GeneID" id="101864685"/>